<dbReference type="PANTHER" id="PTHR47481">
    <property type="match status" value="1"/>
</dbReference>
<name>A0A0P1ALY1_PLAHL</name>
<reference evidence="2" key="1">
    <citation type="submission" date="2014-09" db="EMBL/GenBank/DDBJ databases">
        <authorList>
            <person name="Sharma Rahul"/>
            <person name="Thines Marco"/>
        </authorList>
    </citation>
    <scope>NUCLEOTIDE SEQUENCE [LARGE SCALE GENOMIC DNA]</scope>
</reference>
<organism evidence="1 2">
    <name type="scientific">Plasmopara halstedii</name>
    <name type="common">Downy mildew of sunflower</name>
    <dbReference type="NCBI Taxonomy" id="4781"/>
    <lineage>
        <taxon>Eukaryota</taxon>
        <taxon>Sar</taxon>
        <taxon>Stramenopiles</taxon>
        <taxon>Oomycota</taxon>
        <taxon>Peronosporomycetes</taxon>
        <taxon>Peronosporales</taxon>
        <taxon>Peronosporaceae</taxon>
        <taxon>Plasmopara</taxon>
    </lineage>
</organism>
<protein>
    <submittedName>
        <fullName evidence="1">Uncharacterized protein</fullName>
    </submittedName>
</protein>
<proteinExistence type="predicted"/>
<keyword evidence="2" id="KW-1185">Reference proteome</keyword>
<evidence type="ECO:0000313" key="1">
    <source>
        <dbReference type="EMBL" id="CEG42032.1"/>
    </source>
</evidence>
<dbReference type="GeneID" id="36407394"/>
<dbReference type="Pfam" id="PF14223">
    <property type="entry name" value="Retrotran_gag_2"/>
    <property type="match status" value="1"/>
</dbReference>
<dbReference type="PANTHER" id="PTHR47481:SF31">
    <property type="entry name" value="OS01G0873500 PROTEIN"/>
    <property type="match status" value="1"/>
</dbReference>
<dbReference type="AlphaFoldDB" id="A0A0P1ALY1"/>
<dbReference type="EMBL" id="CCYD01000610">
    <property type="protein sequence ID" value="CEG42032.1"/>
    <property type="molecule type" value="Genomic_DNA"/>
</dbReference>
<dbReference type="Proteomes" id="UP000054928">
    <property type="component" value="Unassembled WGS sequence"/>
</dbReference>
<dbReference type="RefSeq" id="XP_024578401.1">
    <property type="nucleotide sequence ID" value="XM_024727867.1"/>
</dbReference>
<accession>A0A0P1ALY1</accession>
<sequence length="122" mass="13743">MEDGDDVRTHINKMKTLAEQLDAVGAPVTYDDLVITLLASLSERYTSLITALEPRSESLTWEIVTSRLLHEDMKRKKLESDIDGARNGQEQAFATIDNGRRKGRIASAKITSACYYCRKIDH</sequence>
<dbReference type="OrthoDB" id="153096at2759"/>
<evidence type="ECO:0000313" key="2">
    <source>
        <dbReference type="Proteomes" id="UP000054928"/>
    </source>
</evidence>